<dbReference type="Gene3D" id="2.102.10.10">
    <property type="entry name" value="Rieske [2Fe-2S] iron-sulphur domain"/>
    <property type="match status" value="1"/>
</dbReference>
<organism evidence="8 9">
    <name type="scientific">Streptomyces ruber</name>
    <dbReference type="NCBI Taxonomy" id="83378"/>
    <lineage>
        <taxon>Bacteria</taxon>
        <taxon>Bacillati</taxon>
        <taxon>Actinomycetota</taxon>
        <taxon>Actinomycetes</taxon>
        <taxon>Kitasatosporales</taxon>
        <taxon>Streptomycetaceae</taxon>
        <taxon>Streptomyces</taxon>
    </lineage>
</organism>
<dbReference type="AlphaFoldDB" id="A0A918B8G5"/>
<dbReference type="GO" id="GO:0004497">
    <property type="term" value="F:monooxygenase activity"/>
    <property type="evidence" value="ECO:0007669"/>
    <property type="project" value="UniProtKB-ARBA"/>
</dbReference>
<accession>A0A918B8G5</accession>
<protein>
    <submittedName>
        <fullName evidence="8">Iron-sulfur-binding protein</fullName>
    </submittedName>
</protein>
<dbReference type="InterPro" id="IPR036922">
    <property type="entry name" value="Rieske_2Fe-2S_sf"/>
</dbReference>
<dbReference type="EMBL" id="BMQK01000002">
    <property type="protein sequence ID" value="GGQ45380.1"/>
    <property type="molecule type" value="Genomic_DNA"/>
</dbReference>
<reference evidence="8" key="1">
    <citation type="journal article" date="2014" name="Int. J. Syst. Evol. Microbiol.">
        <title>Complete genome sequence of Corynebacterium casei LMG S-19264T (=DSM 44701T), isolated from a smear-ripened cheese.</title>
        <authorList>
            <consortium name="US DOE Joint Genome Institute (JGI-PGF)"/>
            <person name="Walter F."/>
            <person name="Albersmeier A."/>
            <person name="Kalinowski J."/>
            <person name="Ruckert C."/>
        </authorList>
    </citation>
    <scope>NUCLEOTIDE SEQUENCE</scope>
    <source>
        <strain evidence="8">JCM 3131</strain>
    </source>
</reference>
<dbReference type="PANTHER" id="PTHR13847">
    <property type="entry name" value="SARCOSINE DEHYDROGENASE-RELATED"/>
    <property type="match status" value="1"/>
</dbReference>
<evidence type="ECO:0000256" key="5">
    <source>
        <dbReference type="ARBA" id="ARBA00023157"/>
    </source>
</evidence>
<dbReference type="PROSITE" id="PS51296">
    <property type="entry name" value="RIESKE"/>
    <property type="match status" value="1"/>
</dbReference>
<dbReference type="InterPro" id="IPR005805">
    <property type="entry name" value="Rieske_Fe-S_prot_C"/>
</dbReference>
<dbReference type="Proteomes" id="UP000620156">
    <property type="component" value="Unassembled WGS sequence"/>
</dbReference>
<dbReference type="InterPro" id="IPR006076">
    <property type="entry name" value="FAD-dep_OxRdtase"/>
</dbReference>
<dbReference type="FunFam" id="2.102.10.10:FF:000014">
    <property type="entry name" value="Oxidoreductase, FAD dependent"/>
    <property type="match status" value="1"/>
</dbReference>
<dbReference type="Pfam" id="PF00355">
    <property type="entry name" value="Rieske"/>
    <property type="match status" value="1"/>
</dbReference>
<name>A0A918B8G5_9ACTN</name>
<proteinExistence type="predicted"/>
<feature type="domain" description="Rieske" evidence="7">
    <location>
        <begin position="572"/>
        <end position="657"/>
    </location>
</feature>
<gene>
    <name evidence="8" type="ORF">GCM10010145_12580</name>
</gene>
<evidence type="ECO:0000256" key="2">
    <source>
        <dbReference type="ARBA" id="ARBA00022723"/>
    </source>
</evidence>
<dbReference type="GO" id="GO:0016020">
    <property type="term" value="C:membrane"/>
    <property type="evidence" value="ECO:0007669"/>
    <property type="project" value="InterPro"/>
</dbReference>
<dbReference type="GO" id="GO:0051537">
    <property type="term" value="F:2 iron, 2 sulfur cluster binding"/>
    <property type="evidence" value="ECO:0007669"/>
    <property type="project" value="UniProtKB-KW"/>
</dbReference>
<dbReference type="SUPFAM" id="SSF51905">
    <property type="entry name" value="FAD/NAD(P)-binding domain"/>
    <property type="match status" value="1"/>
</dbReference>
<keyword evidence="3" id="KW-0408">Iron</keyword>
<evidence type="ECO:0000313" key="8">
    <source>
        <dbReference type="EMBL" id="GGQ45380.1"/>
    </source>
</evidence>
<dbReference type="GO" id="GO:0046872">
    <property type="term" value="F:metal ion binding"/>
    <property type="evidence" value="ECO:0007669"/>
    <property type="project" value="UniProtKB-KW"/>
</dbReference>
<evidence type="ECO:0000256" key="1">
    <source>
        <dbReference type="ARBA" id="ARBA00022714"/>
    </source>
</evidence>
<keyword evidence="2" id="KW-0479">Metal-binding</keyword>
<evidence type="ECO:0000259" key="7">
    <source>
        <dbReference type="PROSITE" id="PS51296"/>
    </source>
</evidence>
<sequence length="657" mass="70758">MNPVCRRAYSDAAPCALTAAPAMTVTGTQARASGEVEARLGSGPRALADPAAEPVADADHGRHVPVVVDQAEELLTRTGVEEQRSSLRLLRGALDADSPLWVVVTVRSEFPSTDPDRAGPIEAVDEALVLEPPSRSRLPETAGRMGWPGRGTRPPMENNRGSYWIETAPGTAHPPLDRDLDVDVVVVGAGIAGISTAYEVARLGRSVALLEAGTVAGGVTGHTTAKVSVLHTLVYDKLRRTRNEEAARLYAVSQSEAVERAAELVEELGIACDWERRDSYTYVHGQKQVPQVRAEAEAARAAGLPAEFVGETPLPYPVTGAVRVTGQAQFHPRKYLLALVDDFVARGGQVFEHTPVVGLREGEPCRVTTESGATVTARDVVVATHYPIFDRSMAFARLSSHRELVVAGPMDADRDPDGMYITPDEGKRSVRTAPLEDGRRLLIITGEGFTPGTADTDERFERLSAWANERFPGVPLTHRWATQDNSPTDTVPLVGPLHQRAEHAYVVTGFGGWGMSGGIMAGRLLSDLLTGGRPAWADLYDPRRLRTVAREAPAFLQHQAKVGMHFIGDRLHSLDSADEIPPGGGGVVRTGGRQVAVHRDDSGRLHALSARCTHMGCIVAFNSAERSWDCPCHGSRFDVDGKVVQGPATKPLERREL</sequence>
<keyword evidence="9" id="KW-1185">Reference proteome</keyword>
<dbReference type="InterPro" id="IPR017941">
    <property type="entry name" value="Rieske_2Fe-2S"/>
</dbReference>
<dbReference type="Pfam" id="PF20703">
    <property type="entry name" value="nSTAND1"/>
    <property type="match status" value="1"/>
</dbReference>
<dbReference type="PRINTS" id="PR00162">
    <property type="entry name" value="RIESKE"/>
</dbReference>
<keyword evidence="4" id="KW-0411">Iron-sulfur</keyword>
<reference evidence="8" key="2">
    <citation type="submission" date="2020-09" db="EMBL/GenBank/DDBJ databases">
        <authorList>
            <person name="Sun Q."/>
            <person name="Ohkuma M."/>
        </authorList>
    </citation>
    <scope>NUCLEOTIDE SEQUENCE</scope>
    <source>
        <strain evidence="8">JCM 3131</strain>
    </source>
</reference>
<feature type="region of interest" description="Disordered" evidence="6">
    <location>
        <begin position="136"/>
        <end position="156"/>
    </location>
</feature>
<dbReference type="Pfam" id="PF01266">
    <property type="entry name" value="DAO"/>
    <property type="match status" value="1"/>
</dbReference>
<dbReference type="GO" id="GO:0016705">
    <property type="term" value="F:oxidoreductase activity, acting on paired donors, with incorporation or reduction of molecular oxygen"/>
    <property type="evidence" value="ECO:0007669"/>
    <property type="project" value="UniProtKB-ARBA"/>
</dbReference>
<dbReference type="InterPro" id="IPR036188">
    <property type="entry name" value="FAD/NAD-bd_sf"/>
</dbReference>
<evidence type="ECO:0000256" key="3">
    <source>
        <dbReference type="ARBA" id="ARBA00023004"/>
    </source>
</evidence>
<dbReference type="Gene3D" id="3.30.9.10">
    <property type="entry name" value="D-Amino Acid Oxidase, subunit A, domain 2"/>
    <property type="match status" value="1"/>
</dbReference>
<dbReference type="PANTHER" id="PTHR13847:SF274">
    <property type="entry name" value="RIESKE 2FE-2S IRON-SULFUR PROTEIN YHFW-RELATED"/>
    <property type="match status" value="1"/>
</dbReference>
<dbReference type="Gene3D" id="3.50.50.60">
    <property type="entry name" value="FAD/NAD(P)-binding domain"/>
    <property type="match status" value="1"/>
</dbReference>
<dbReference type="InterPro" id="IPR049052">
    <property type="entry name" value="nSTAND1"/>
</dbReference>
<dbReference type="SUPFAM" id="SSF50022">
    <property type="entry name" value="ISP domain"/>
    <property type="match status" value="1"/>
</dbReference>
<evidence type="ECO:0000313" key="9">
    <source>
        <dbReference type="Proteomes" id="UP000620156"/>
    </source>
</evidence>
<keyword evidence="5" id="KW-1015">Disulfide bond</keyword>
<keyword evidence="1" id="KW-0001">2Fe-2S</keyword>
<comment type="caution">
    <text evidence="8">The sequence shown here is derived from an EMBL/GenBank/DDBJ whole genome shotgun (WGS) entry which is preliminary data.</text>
</comment>
<dbReference type="GO" id="GO:0005737">
    <property type="term" value="C:cytoplasm"/>
    <property type="evidence" value="ECO:0007669"/>
    <property type="project" value="TreeGrafter"/>
</dbReference>
<evidence type="ECO:0000256" key="6">
    <source>
        <dbReference type="SAM" id="MobiDB-lite"/>
    </source>
</evidence>
<evidence type="ECO:0000256" key="4">
    <source>
        <dbReference type="ARBA" id="ARBA00023014"/>
    </source>
</evidence>